<reference evidence="1 2" key="1">
    <citation type="submission" date="2014-04" db="EMBL/GenBank/DDBJ databases">
        <authorList>
            <person name="Bishop-Lilly K.A."/>
            <person name="Broomall S.M."/>
            <person name="Chain P.S."/>
            <person name="Chertkov O."/>
            <person name="Coyne S.R."/>
            <person name="Daligault H.E."/>
            <person name="Davenport K.W."/>
            <person name="Erkkila T."/>
            <person name="Frey K.G."/>
            <person name="Gibbons H.S."/>
            <person name="Gu W."/>
            <person name="Jaissle J."/>
            <person name="Johnson S.L."/>
            <person name="Koroleva G.I."/>
            <person name="Ladner J.T."/>
            <person name="Lo C.-C."/>
            <person name="Minogue T.D."/>
            <person name="Munk C."/>
            <person name="Palacios G.F."/>
            <person name="Redden C.L."/>
            <person name="Rosenzweig C.N."/>
            <person name="Scholz M.B."/>
            <person name="Teshima H."/>
            <person name="Xu Y."/>
        </authorList>
    </citation>
    <scope>NUCLEOTIDE SEQUENCE [LARGE SCALE GENOMIC DNA]</scope>
    <source>
        <strain evidence="1 2">8244</strain>
    </source>
</reference>
<dbReference type="EMBL" id="JMQA01000053">
    <property type="protein sequence ID" value="KFM93042.1"/>
    <property type="molecule type" value="Genomic_DNA"/>
</dbReference>
<dbReference type="AlphaFoldDB" id="A0A090Y5D5"/>
<dbReference type="STRING" id="44252.DJ90_2980"/>
<protein>
    <submittedName>
        <fullName evidence="1">Uncharacterized protein</fullName>
    </submittedName>
</protein>
<evidence type="ECO:0000313" key="1">
    <source>
        <dbReference type="EMBL" id="KFM93042.1"/>
    </source>
</evidence>
<accession>A0A090Y5D5</accession>
<dbReference type="Proteomes" id="UP000029278">
    <property type="component" value="Unassembled WGS sequence"/>
</dbReference>
<sequence length="97" mass="10969">MWGVCRICGCTDNNACVNSEGNACFWVDSEHNLCSACVEERSEEWEKKLRAASYEMVAPDGAIWEFAQGEWTSRSYPDAVYDTEDLAYLLANLEITE</sequence>
<dbReference type="HOGENOM" id="CLU_2344027_0_0_9"/>
<name>A0A090Y5D5_PAEMA</name>
<comment type="caution">
    <text evidence="1">The sequence shown here is derived from an EMBL/GenBank/DDBJ whole genome shotgun (WGS) entry which is preliminary data.</text>
</comment>
<keyword evidence="2" id="KW-1185">Reference proteome</keyword>
<proteinExistence type="predicted"/>
<gene>
    <name evidence="1" type="ORF">DJ90_2980</name>
</gene>
<organism evidence="1 2">
    <name type="scientific">Paenibacillus macerans</name>
    <name type="common">Bacillus macerans</name>
    <dbReference type="NCBI Taxonomy" id="44252"/>
    <lineage>
        <taxon>Bacteria</taxon>
        <taxon>Bacillati</taxon>
        <taxon>Bacillota</taxon>
        <taxon>Bacilli</taxon>
        <taxon>Bacillales</taxon>
        <taxon>Paenibacillaceae</taxon>
        <taxon>Paenibacillus</taxon>
    </lineage>
</organism>
<evidence type="ECO:0000313" key="2">
    <source>
        <dbReference type="Proteomes" id="UP000029278"/>
    </source>
</evidence>